<dbReference type="EC" id="5.4.99.12" evidence="6"/>
<gene>
    <name evidence="8" type="primary">PocGH01_07016200</name>
    <name evidence="8" type="ORF">POCGH01_07016200</name>
</gene>
<dbReference type="HAMAP" id="MF_00171">
    <property type="entry name" value="TruA"/>
    <property type="match status" value="1"/>
</dbReference>
<dbReference type="InterPro" id="IPR001406">
    <property type="entry name" value="PsdUridine_synth_TruA"/>
</dbReference>
<dbReference type="EMBL" id="LT594588">
    <property type="protein sequence ID" value="SCQ16076.1"/>
    <property type="molecule type" value="Genomic_DNA"/>
</dbReference>
<evidence type="ECO:0000256" key="4">
    <source>
        <dbReference type="PIRSR" id="PIRSR001430-1"/>
    </source>
</evidence>
<dbReference type="GO" id="GO:0160147">
    <property type="term" value="F:tRNA pseudouridine(38-40) synthase activity"/>
    <property type="evidence" value="ECO:0007669"/>
    <property type="project" value="UniProtKB-EC"/>
</dbReference>
<dbReference type="InterPro" id="IPR020094">
    <property type="entry name" value="TruA/RsuA/RluB/E/F_N"/>
</dbReference>
<dbReference type="GO" id="GO:1990481">
    <property type="term" value="P:mRNA pseudouridine synthesis"/>
    <property type="evidence" value="ECO:0007669"/>
    <property type="project" value="TreeGrafter"/>
</dbReference>
<comment type="catalytic activity">
    <reaction evidence="6">
        <text>uridine(38/39/40) in tRNA = pseudouridine(38/39/40) in tRNA</text>
        <dbReference type="Rhea" id="RHEA:22376"/>
        <dbReference type="Rhea" id="RHEA-COMP:10085"/>
        <dbReference type="Rhea" id="RHEA-COMP:10087"/>
        <dbReference type="ChEBI" id="CHEBI:65314"/>
        <dbReference type="ChEBI" id="CHEBI:65315"/>
        <dbReference type="EC" id="5.4.99.12"/>
    </reaction>
</comment>
<dbReference type="VEuPathDB" id="PlasmoDB:PocGH01_07016200"/>
<evidence type="ECO:0000259" key="7">
    <source>
        <dbReference type="Pfam" id="PF01416"/>
    </source>
</evidence>
<dbReference type="SUPFAM" id="SSF55120">
    <property type="entry name" value="Pseudouridine synthase"/>
    <property type="match status" value="1"/>
</dbReference>
<dbReference type="GO" id="GO:0003723">
    <property type="term" value="F:RNA binding"/>
    <property type="evidence" value="ECO:0007669"/>
    <property type="project" value="InterPro"/>
</dbReference>
<evidence type="ECO:0000256" key="5">
    <source>
        <dbReference type="PIRSR" id="PIRSR001430-2"/>
    </source>
</evidence>
<proteinExistence type="inferred from homology"/>
<dbReference type="InterPro" id="IPR020095">
    <property type="entry name" value="PsdUridine_synth_TruA_C"/>
</dbReference>
<keyword evidence="2 6" id="KW-0819">tRNA processing</keyword>
<dbReference type="Pfam" id="PF01416">
    <property type="entry name" value="PseudoU_synth_1"/>
    <property type="match status" value="1"/>
</dbReference>
<dbReference type="InterPro" id="IPR020103">
    <property type="entry name" value="PsdUridine_synth_cat_dom_sf"/>
</dbReference>
<sequence>MEETHKFIIFFSYLGMEFNGSAYQKENTNTVENKLIENMRSLNLLPDENESFSRVSRTDKGVSARMNALTIRLNVRHPHLSISEVQKIYVKELNKKLKNIRIAEVQSVPNIFDARLNCTHRTYVYFFMSKEYNMKRMEEATKLFLGEHDFSNFCKRRKSKTNYRRTILKFELRNIDKNFHYFKIKGTSFLYNQIRHMVATLFLVGKGQMDNSDIVNMLSGSCAKSKSYKIADENGLLLYSFKFSDLHFNVNVNNRIFSSVMNKYIQSTILLISLCYPLKIKEKNENLFENISDEQEVLT</sequence>
<dbReference type="NCBIfam" id="TIGR00071">
    <property type="entry name" value="hisT_truA"/>
    <property type="match status" value="1"/>
</dbReference>
<dbReference type="PIRSF" id="PIRSF001430">
    <property type="entry name" value="tRNA_psdUrid_synth"/>
    <property type="match status" value="1"/>
</dbReference>
<dbReference type="AlphaFoldDB" id="A0A1D3U7G1"/>
<dbReference type="Gene3D" id="3.30.70.660">
    <property type="entry name" value="Pseudouridine synthase I, catalytic domain, C-terminal subdomain"/>
    <property type="match status" value="1"/>
</dbReference>
<dbReference type="GO" id="GO:0005634">
    <property type="term" value="C:nucleus"/>
    <property type="evidence" value="ECO:0007669"/>
    <property type="project" value="TreeGrafter"/>
</dbReference>
<dbReference type="GO" id="GO:0005737">
    <property type="term" value="C:cytoplasm"/>
    <property type="evidence" value="ECO:0007669"/>
    <property type="project" value="TreeGrafter"/>
</dbReference>
<dbReference type="Gene3D" id="3.30.70.580">
    <property type="entry name" value="Pseudouridine synthase I, catalytic domain, N-terminal subdomain"/>
    <property type="match status" value="1"/>
</dbReference>
<evidence type="ECO:0000256" key="2">
    <source>
        <dbReference type="ARBA" id="ARBA00022694"/>
    </source>
</evidence>
<feature type="domain" description="Pseudouridine synthase I TruA alpha/beta" evidence="7">
    <location>
        <begin position="140"/>
        <end position="243"/>
    </location>
</feature>
<dbReference type="PANTHER" id="PTHR11142:SF5">
    <property type="entry name" value="TRNA PSEUDOURIDINE(38_39) SYNTHASE"/>
    <property type="match status" value="1"/>
</dbReference>
<feature type="active site" description="Nucleophile" evidence="4">
    <location>
        <position position="59"/>
    </location>
</feature>
<name>A0A1D3U7G1_PLAOA</name>
<protein>
    <recommendedName>
        <fullName evidence="6">tRNA pseudouridine synthase</fullName>
        <ecNumber evidence="6">5.4.99.12</ecNumber>
    </recommendedName>
</protein>
<reference evidence="8 9" key="1">
    <citation type="submission" date="2016-06" db="EMBL/GenBank/DDBJ databases">
        <authorList>
            <consortium name="Pathogen Informatics"/>
        </authorList>
    </citation>
    <scope>NUCLEOTIDE SEQUENCE [LARGE SCALE GENOMIC DNA]</scope>
    <source>
        <strain evidence="8">PocGH01</strain>
    </source>
</reference>
<evidence type="ECO:0000256" key="3">
    <source>
        <dbReference type="ARBA" id="ARBA00023235"/>
    </source>
</evidence>
<dbReference type="GO" id="GO:0031119">
    <property type="term" value="P:tRNA pseudouridine synthesis"/>
    <property type="evidence" value="ECO:0007669"/>
    <property type="project" value="TreeGrafter"/>
</dbReference>
<accession>A0A1D3U7G1</accession>
<evidence type="ECO:0000313" key="9">
    <source>
        <dbReference type="Proteomes" id="UP000242942"/>
    </source>
</evidence>
<feature type="binding site" evidence="5">
    <location>
        <position position="123"/>
    </location>
    <ligand>
        <name>substrate</name>
    </ligand>
</feature>
<comment type="similarity">
    <text evidence="1 6">Belongs to the tRNA pseudouridine synthase TruA family.</text>
</comment>
<evidence type="ECO:0000313" key="8">
    <source>
        <dbReference type="EMBL" id="SCQ16076.1"/>
    </source>
</evidence>
<evidence type="ECO:0000256" key="6">
    <source>
        <dbReference type="RuleBase" id="RU003792"/>
    </source>
</evidence>
<dbReference type="VEuPathDB" id="PlasmoDB:POWCR01_070011000"/>
<organism evidence="8 9">
    <name type="scientific">Plasmodium ovale</name>
    <name type="common">malaria parasite P. ovale</name>
    <dbReference type="NCBI Taxonomy" id="36330"/>
    <lineage>
        <taxon>Eukaryota</taxon>
        <taxon>Sar</taxon>
        <taxon>Alveolata</taxon>
        <taxon>Apicomplexa</taxon>
        <taxon>Aconoidasida</taxon>
        <taxon>Haemosporida</taxon>
        <taxon>Plasmodiidae</taxon>
        <taxon>Plasmodium</taxon>
        <taxon>Plasmodium (Plasmodium)</taxon>
    </lineage>
</organism>
<dbReference type="Proteomes" id="UP000242942">
    <property type="component" value="Chromosome 7"/>
</dbReference>
<dbReference type="OrthoDB" id="25767at2759"/>
<keyword evidence="9" id="KW-1185">Reference proteome</keyword>
<dbReference type="PANTHER" id="PTHR11142">
    <property type="entry name" value="PSEUDOURIDYLATE SYNTHASE"/>
    <property type="match status" value="1"/>
</dbReference>
<evidence type="ECO:0000256" key="1">
    <source>
        <dbReference type="ARBA" id="ARBA00009375"/>
    </source>
</evidence>
<dbReference type="InterPro" id="IPR020097">
    <property type="entry name" value="PsdUridine_synth_TruA_a/b_dom"/>
</dbReference>
<keyword evidence="3 6" id="KW-0413">Isomerase</keyword>